<name>A0A8T1AZU2_9STRA</name>
<evidence type="ECO:0000256" key="4">
    <source>
        <dbReference type="ARBA" id="ARBA00022603"/>
    </source>
</evidence>
<dbReference type="SMART" id="SM00317">
    <property type="entry name" value="SET"/>
    <property type="match status" value="1"/>
</dbReference>
<proteinExistence type="predicted"/>
<evidence type="ECO:0000313" key="11">
    <source>
        <dbReference type="EMBL" id="KAG2897066.1"/>
    </source>
</evidence>
<dbReference type="EMBL" id="RCMV01001111">
    <property type="protein sequence ID" value="KAG3210319.1"/>
    <property type="molecule type" value="Genomic_DNA"/>
</dbReference>
<dbReference type="InterPro" id="IPR046341">
    <property type="entry name" value="SET_dom_sf"/>
</dbReference>
<dbReference type="Proteomes" id="UP000736787">
    <property type="component" value="Unassembled WGS sequence"/>
</dbReference>
<evidence type="ECO:0000256" key="5">
    <source>
        <dbReference type="ARBA" id="ARBA00022679"/>
    </source>
</evidence>
<keyword evidence="6" id="KW-0949">S-adenosyl-L-methionine</keyword>
<dbReference type="Proteomes" id="UP000760860">
    <property type="component" value="Unassembled WGS sequence"/>
</dbReference>
<keyword evidence="4" id="KW-0489">Methyltransferase</keyword>
<feature type="compositionally biased region" description="Polar residues" evidence="8">
    <location>
        <begin position="100"/>
        <end position="113"/>
    </location>
</feature>
<dbReference type="GO" id="GO:0005634">
    <property type="term" value="C:nucleus"/>
    <property type="evidence" value="ECO:0007669"/>
    <property type="project" value="UniProtKB-SubCell"/>
</dbReference>
<accession>A0A8T1AZU2</accession>
<evidence type="ECO:0000256" key="7">
    <source>
        <dbReference type="ARBA" id="ARBA00023242"/>
    </source>
</evidence>
<dbReference type="AlphaFoldDB" id="A0A8T1AZU2"/>
<evidence type="ECO:0000256" key="6">
    <source>
        <dbReference type="ARBA" id="ARBA00022691"/>
    </source>
</evidence>
<dbReference type="EMBL" id="RCMK01001312">
    <property type="protein sequence ID" value="KAG2897066.1"/>
    <property type="molecule type" value="Genomic_DNA"/>
</dbReference>
<keyword evidence="3" id="KW-0158">Chromosome</keyword>
<evidence type="ECO:0000256" key="3">
    <source>
        <dbReference type="ARBA" id="ARBA00022454"/>
    </source>
</evidence>
<dbReference type="VEuPathDB" id="FungiDB:PC110_g10620"/>
<keyword evidence="5" id="KW-0808">Transferase</keyword>
<comment type="subcellular location">
    <subcellularLocation>
        <location evidence="2">Chromosome</location>
    </subcellularLocation>
    <subcellularLocation>
        <location evidence="1">Nucleus</location>
    </subcellularLocation>
</comment>
<evidence type="ECO:0000313" key="10">
    <source>
        <dbReference type="EMBL" id="KAG2890969.1"/>
    </source>
</evidence>
<keyword evidence="7" id="KW-0539">Nucleus</keyword>
<protein>
    <recommendedName>
        <fullName evidence="9">SET domain-containing protein</fullName>
    </recommendedName>
</protein>
<evidence type="ECO:0000313" key="13">
    <source>
        <dbReference type="Proteomes" id="UP000774804"/>
    </source>
</evidence>
<dbReference type="SUPFAM" id="SSF82199">
    <property type="entry name" value="SET domain"/>
    <property type="match status" value="1"/>
</dbReference>
<dbReference type="CDD" id="cd08161">
    <property type="entry name" value="SET"/>
    <property type="match status" value="1"/>
</dbReference>
<gene>
    <name evidence="10" type="ORF">PC115_g19353</name>
    <name evidence="11" type="ORF">PC117_g22856</name>
    <name evidence="12" type="ORF">PC129_g18681</name>
</gene>
<comment type="caution">
    <text evidence="10">The sequence shown here is derived from an EMBL/GenBank/DDBJ whole genome shotgun (WGS) entry which is preliminary data.</text>
</comment>
<reference evidence="10" key="1">
    <citation type="submission" date="2018-10" db="EMBL/GenBank/DDBJ databases">
        <title>Effector identification in a new, highly contiguous assembly of the strawberry crown rot pathogen Phytophthora cactorum.</title>
        <authorList>
            <person name="Armitage A.D."/>
            <person name="Nellist C.F."/>
            <person name="Bates H."/>
            <person name="Vickerstaff R.J."/>
            <person name="Harrison R.J."/>
        </authorList>
    </citation>
    <scope>NUCLEOTIDE SEQUENCE</scope>
    <source>
        <strain evidence="10">4032</strain>
        <strain evidence="11">4040</strain>
        <strain evidence="12">P421</strain>
    </source>
</reference>
<dbReference type="Proteomes" id="UP000774804">
    <property type="component" value="Unassembled WGS sequence"/>
</dbReference>
<evidence type="ECO:0000256" key="1">
    <source>
        <dbReference type="ARBA" id="ARBA00004123"/>
    </source>
</evidence>
<dbReference type="InterPro" id="IPR050777">
    <property type="entry name" value="SET2_Histone-Lys_MeTrsfase"/>
</dbReference>
<evidence type="ECO:0000256" key="2">
    <source>
        <dbReference type="ARBA" id="ARBA00004286"/>
    </source>
</evidence>
<feature type="region of interest" description="Disordered" evidence="8">
    <location>
        <begin position="50"/>
        <end position="69"/>
    </location>
</feature>
<feature type="domain" description="SET" evidence="9">
    <location>
        <begin position="283"/>
        <end position="403"/>
    </location>
</feature>
<organism evidence="10 13">
    <name type="scientific">Phytophthora cactorum</name>
    <dbReference type="NCBI Taxonomy" id="29920"/>
    <lineage>
        <taxon>Eukaryota</taxon>
        <taxon>Sar</taxon>
        <taxon>Stramenopiles</taxon>
        <taxon>Oomycota</taxon>
        <taxon>Peronosporomycetes</taxon>
        <taxon>Peronosporales</taxon>
        <taxon>Peronosporaceae</taxon>
        <taxon>Phytophthora</taxon>
    </lineage>
</organism>
<evidence type="ECO:0000313" key="12">
    <source>
        <dbReference type="EMBL" id="KAG3210319.1"/>
    </source>
</evidence>
<dbReference type="GO" id="GO:0032259">
    <property type="term" value="P:methylation"/>
    <property type="evidence" value="ECO:0007669"/>
    <property type="project" value="UniProtKB-KW"/>
</dbReference>
<dbReference type="GO" id="GO:0005694">
    <property type="term" value="C:chromosome"/>
    <property type="evidence" value="ECO:0007669"/>
    <property type="project" value="UniProtKB-SubCell"/>
</dbReference>
<dbReference type="Gene3D" id="2.170.270.10">
    <property type="entry name" value="SET domain"/>
    <property type="match status" value="1"/>
</dbReference>
<evidence type="ECO:0000259" key="9">
    <source>
        <dbReference type="PROSITE" id="PS50280"/>
    </source>
</evidence>
<feature type="compositionally biased region" description="Basic and acidic residues" evidence="8">
    <location>
        <begin position="126"/>
        <end position="136"/>
    </location>
</feature>
<dbReference type="PROSITE" id="PS50280">
    <property type="entry name" value="SET"/>
    <property type="match status" value="1"/>
</dbReference>
<dbReference type="EMBL" id="RCMI01001089">
    <property type="protein sequence ID" value="KAG2890969.1"/>
    <property type="molecule type" value="Genomic_DNA"/>
</dbReference>
<dbReference type="Pfam" id="PF00856">
    <property type="entry name" value="SET"/>
    <property type="match status" value="1"/>
</dbReference>
<dbReference type="InterPro" id="IPR001214">
    <property type="entry name" value="SET_dom"/>
</dbReference>
<dbReference type="GO" id="GO:0008168">
    <property type="term" value="F:methyltransferase activity"/>
    <property type="evidence" value="ECO:0007669"/>
    <property type="project" value="UniProtKB-KW"/>
</dbReference>
<dbReference type="PANTHER" id="PTHR22884">
    <property type="entry name" value="SET DOMAIN PROTEINS"/>
    <property type="match status" value="1"/>
</dbReference>
<sequence>MLLGFRLSSLRFILKIDEEPGKWLIMRNYQVDAAAAPVWEPNNIIVIESSSGSDEDTKADWPDPISSASPDRVTLSAPILGPADHYVDITVRLRGAPGRTTAQVASDRQSATKRSLADSLQGAVADLEHTRQRTDSSTRQYSRPKTILPPPHRPNYVLHVVRFKRAIPKARKSPESSPSATATIVTGPMSNFAGTASSRVDRAYSFALTVDFVSSPWPAHVVYLHDYYNPASLKLPYELHYGDCNCSDPCQIDTCHNAQMNVLCTDSCCYWEELCANRPCESPKVEVKRNGTTGKYALVAKTALNHGEVLGEYLGRLRYVESNRTMRPRNEGSKLTLRTKTDGSRSRRVGIGAYQLGGQMRFANHACDANAEFFEFAYGARHTVVVVTTGAIEAGSEVTVNYGTDLWFVCRCKYTKCIHASTQDEEVQ</sequence>
<feature type="region of interest" description="Disordered" evidence="8">
    <location>
        <begin position="98"/>
        <end position="149"/>
    </location>
</feature>
<evidence type="ECO:0000256" key="8">
    <source>
        <dbReference type="SAM" id="MobiDB-lite"/>
    </source>
</evidence>